<protein>
    <submittedName>
        <fullName evidence="3">SAVED domain-containing protein</fullName>
    </submittedName>
</protein>
<dbReference type="AlphaFoldDB" id="A0A508B6M1"/>
<comment type="caution">
    <text evidence="3">The sequence shown here is derived from an EMBL/GenBank/DDBJ whole genome shotgun (WGS) entry which is preliminary data.</text>
</comment>
<dbReference type="EMBL" id="VICD02000007">
    <property type="protein sequence ID" value="KAB8198604.1"/>
    <property type="molecule type" value="Genomic_DNA"/>
</dbReference>
<accession>A0A508B6M1</accession>
<name>A0A508B6M1_9GAMM</name>
<dbReference type="Gene3D" id="1.10.30.50">
    <property type="match status" value="1"/>
</dbReference>
<evidence type="ECO:0000313" key="4">
    <source>
        <dbReference type="Proteomes" id="UP000320431"/>
    </source>
</evidence>
<sequence length="385" mass="42472">MALTKKSSKKAGRFSTPAPIRQLVWVRAAGHCEQCGADVTQDFRTGKTFRWAEVAHVLPASPQGPRATTGHDEDAARRRTADPDNLMLLCPSCHEKIDIDADGYPLEDLSRQHRDHVERVRFAARRGETQRATGLVVLGGHFATENVVRARDLAEAMLSEGLWAEGPIHVLKLRRPGGRGRDDLYWRAVEQDIDEELRDRLNKRTSADGDPLSLAVVGLADIPSLIRVGRQLGDRSNRFLYSKDRSGGLRWTDPDAPPPTWTYTPAPSGDGPLALVLALSAELADDAILQALPGARIARFTVPLPEYALVRNRNTIDSFRSAIQPQLSQLEASTSEPIHLFAAVPAAIAIEFGALLSTQHAHPYRIYDRGDGNRFVPMMDLGPRR</sequence>
<reference evidence="3 4" key="1">
    <citation type="submission" date="2019-10" db="EMBL/GenBank/DDBJ databases">
        <title>Lysobacter alkalisoli sp. nov., isolated from saline-alkaline soil.</title>
        <authorList>
            <person name="Sun J.-Q."/>
        </authorList>
    </citation>
    <scope>NUCLEOTIDE SEQUENCE [LARGE SCALE GENOMIC DNA]</scope>
    <source>
        <strain evidence="3 4">KCTC 42381</strain>
    </source>
</reference>
<evidence type="ECO:0000313" key="3">
    <source>
        <dbReference type="EMBL" id="KAB8198604.1"/>
    </source>
</evidence>
<organism evidence="3 4">
    <name type="scientific">Marilutibacter maris</name>
    <dbReference type="NCBI Taxonomy" id="1605891"/>
    <lineage>
        <taxon>Bacteria</taxon>
        <taxon>Pseudomonadati</taxon>
        <taxon>Pseudomonadota</taxon>
        <taxon>Gammaproteobacteria</taxon>
        <taxon>Lysobacterales</taxon>
        <taxon>Lysobacteraceae</taxon>
        <taxon>Marilutibacter</taxon>
    </lineage>
</organism>
<dbReference type="Pfam" id="PF18145">
    <property type="entry name" value="SAVED"/>
    <property type="match status" value="1"/>
</dbReference>
<dbReference type="Pfam" id="PF13391">
    <property type="entry name" value="HNH_2"/>
    <property type="match status" value="1"/>
</dbReference>
<dbReference type="RefSeq" id="WP_141480876.1">
    <property type="nucleotide sequence ID" value="NZ_VICD02000007.1"/>
</dbReference>
<evidence type="ECO:0000259" key="2">
    <source>
        <dbReference type="Pfam" id="PF18145"/>
    </source>
</evidence>
<dbReference type="CDD" id="cd00085">
    <property type="entry name" value="HNHc"/>
    <property type="match status" value="1"/>
</dbReference>
<evidence type="ECO:0000259" key="1">
    <source>
        <dbReference type="Pfam" id="PF13391"/>
    </source>
</evidence>
<dbReference type="InterPro" id="IPR003615">
    <property type="entry name" value="HNH_nuc"/>
</dbReference>
<dbReference type="InterPro" id="IPR040836">
    <property type="entry name" value="SAVED"/>
</dbReference>
<gene>
    <name evidence="3" type="ORF">FKV24_001070</name>
</gene>
<feature type="domain" description="SMODS-associated and fused to various effectors" evidence="2">
    <location>
        <begin position="198"/>
        <end position="380"/>
    </location>
</feature>
<feature type="domain" description="HNH nuclease" evidence="1">
    <location>
        <begin position="40"/>
        <end position="96"/>
    </location>
</feature>
<proteinExistence type="predicted"/>
<dbReference type="Proteomes" id="UP000320431">
    <property type="component" value="Unassembled WGS sequence"/>
</dbReference>
<dbReference type="NCBIfam" id="NF033611">
    <property type="entry name" value="SAVED"/>
    <property type="match status" value="1"/>
</dbReference>